<accession>A0ABP8NZB0</accession>
<name>A0ABP8NZB0_9NOCA</name>
<proteinExistence type="predicted"/>
<evidence type="ECO:0000313" key="1">
    <source>
        <dbReference type="EMBL" id="GAA4475662.1"/>
    </source>
</evidence>
<evidence type="ECO:0000313" key="2">
    <source>
        <dbReference type="Proteomes" id="UP001501183"/>
    </source>
</evidence>
<sequence>MFGAERLARGSNRIELVCLTPTEPWGPFRTKHFDDLLAYAGRVRGRTCAEATGAFDRPAPTSWCVGVGEVDQSYLAELFPSAILRWW</sequence>
<reference evidence="2" key="1">
    <citation type="journal article" date="2019" name="Int. J. Syst. Evol. Microbiol.">
        <title>The Global Catalogue of Microorganisms (GCM) 10K type strain sequencing project: providing services to taxonomists for standard genome sequencing and annotation.</title>
        <authorList>
            <consortium name="The Broad Institute Genomics Platform"/>
            <consortium name="The Broad Institute Genome Sequencing Center for Infectious Disease"/>
            <person name="Wu L."/>
            <person name="Ma J."/>
        </authorList>
    </citation>
    <scope>NUCLEOTIDE SEQUENCE [LARGE SCALE GENOMIC DNA]</scope>
    <source>
        <strain evidence="2">JCM 32206</strain>
    </source>
</reference>
<comment type="caution">
    <text evidence="1">The sequence shown here is derived from an EMBL/GenBank/DDBJ whole genome shotgun (WGS) entry which is preliminary data.</text>
</comment>
<dbReference type="EMBL" id="BAABFB010000029">
    <property type="protein sequence ID" value="GAA4475662.1"/>
    <property type="molecule type" value="Genomic_DNA"/>
</dbReference>
<keyword evidence="2" id="KW-1185">Reference proteome</keyword>
<protein>
    <submittedName>
        <fullName evidence="1">Uncharacterized protein</fullName>
    </submittedName>
</protein>
<organism evidence="1 2">
    <name type="scientific">Rhodococcus olei</name>
    <dbReference type="NCBI Taxonomy" id="2161675"/>
    <lineage>
        <taxon>Bacteria</taxon>
        <taxon>Bacillati</taxon>
        <taxon>Actinomycetota</taxon>
        <taxon>Actinomycetes</taxon>
        <taxon>Mycobacteriales</taxon>
        <taxon>Nocardiaceae</taxon>
        <taxon>Rhodococcus</taxon>
    </lineage>
</organism>
<gene>
    <name evidence="1" type="ORF">GCM10023094_13570</name>
</gene>
<dbReference type="Proteomes" id="UP001501183">
    <property type="component" value="Unassembled WGS sequence"/>
</dbReference>